<keyword evidence="2" id="KW-1185">Reference proteome</keyword>
<dbReference type="EMBL" id="FNAB01000001">
    <property type="protein sequence ID" value="SDC58325.1"/>
    <property type="molecule type" value="Genomic_DNA"/>
</dbReference>
<proteinExistence type="predicted"/>
<reference evidence="1 2" key="1">
    <citation type="submission" date="2016-10" db="EMBL/GenBank/DDBJ databases">
        <authorList>
            <person name="de Groot N.N."/>
        </authorList>
    </citation>
    <scope>NUCLEOTIDE SEQUENCE [LARGE SCALE GENOMIC DNA]</scope>
    <source>
        <strain evidence="1 2">JCM 11308</strain>
    </source>
</reference>
<sequence>MADLGSSNIAPTVNGTATGIVGIIGDTLTSIASTLNNLSLS</sequence>
<organism evidence="1 2">
    <name type="scientific">Rhodococcus tukisamuensis</name>
    <dbReference type="NCBI Taxonomy" id="168276"/>
    <lineage>
        <taxon>Bacteria</taxon>
        <taxon>Bacillati</taxon>
        <taxon>Actinomycetota</taxon>
        <taxon>Actinomycetes</taxon>
        <taxon>Mycobacteriales</taxon>
        <taxon>Nocardiaceae</taxon>
        <taxon>Rhodococcus</taxon>
    </lineage>
</organism>
<protein>
    <submittedName>
        <fullName evidence="1">Uncharacterized protein</fullName>
    </submittedName>
</protein>
<name>A0A1G6MTK5_9NOCA</name>
<dbReference type="Proteomes" id="UP000199417">
    <property type="component" value="Unassembled WGS sequence"/>
</dbReference>
<dbReference type="RefSeq" id="WP_255312523.1">
    <property type="nucleotide sequence ID" value="NZ_FNAB01000001.1"/>
</dbReference>
<accession>A0A1G6MTK5</accession>
<evidence type="ECO:0000313" key="2">
    <source>
        <dbReference type="Proteomes" id="UP000199417"/>
    </source>
</evidence>
<dbReference type="AlphaFoldDB" id="A0A1G6MTK5"/>
<evidence type="ECO:0000313" key="1">
    <source>
        <dbReference type="EMBL" id="SDC58325.1"/>
    </source>
</evidence>
<gene>
    <name evidence="1" type="ORF">SAMN05444580_101288</name>
</gene>